<reference evidence="1" key="1">
    <citation type="submission" date="2019-09" db="EMBL/GenBank/DDBJ databases">
        <title>Characterisation of the sponge microbiome using genome-centric metagenomics.</title>
        <authorList>
            <person name="Engelberts J.P."/>
            <person name="Robbins S.J."/>
            <person name="De Goeij J.M."/>
            <person name="Aranda M."/>
            <person name="Bell S.C."/>
            <person name="Webster N.S."/>
        </authorList>
    </citation>
    <scope>NUCLEOTIDE SEQUENCE</scope>
    <source>
        <strain evidence="1">SB0662_bin_9</strain>
    </source>
</reference>
<evidence type="ECO:0000313" key="1">
    <source>
        <dbReference type="EMBL" id="MYD91266.1"/>
    </source>
</evidence>
<accession>A0A6B1DW94</accession>
<dbReference type="AlphaFoldDB" id="A0A6B1DW94"/>
<proteinExistence type="predicted"/>
<dbReference type="EMBL" id="VXPY01000094">
    <property type="protein sequence ID" value="MYD91266.1"/>
    <property type="molecule type" value="Genomic_DNA"/>
</dbReference>
<comment type="caution">
    <text evidence="1">The sequence shown here is derived from an EMBL/GenBank/DDBJ whole genome shotgun (WGS) entry which is preliminary data.</text>
</comment>
<name>A0A6B1DW94_9CHLR</name>
<dbReference type="InterPro" id="IPR025427">
    <property type="entry name" value="DUF4160"/>
</dbReference>
<dbReference type="Pfam" id="PF13711">
    <property type="entry name" value="DUF4160"/>
    <property type="match status" value="1"/>
</dbReference>
<organism evidence="1">
    <name type="scientific">Caldilineaceae bacterium SB0662_bin_9</name>
    <dbReference type="NCBI Taxonomy" id="2605258"/>
    <lineage>
        <taxon>Bacteria</taxon>
        <taxon>Bacillati</taxon>
        <taxon>Chloroflexota</taxon>
        <taxon>Caldilineae</taxon>
        <taxon>Caldilineales</taxon>
        <taxon>Caldilineaceae</taxon>
    </lineage>
</organism>
<gene>
    <name evidence="1" type="ORF">F4Y08_13170</name>
</gene>
<sequence length="91" mass="10571">MMPTICRFDGMVIRMYFAEHGEPHFHAFKAEHSAKYFWRRDEWIGALPKADEHKVKSWAGNRQEELEEVWNALRSGRSTIPKVAPPGIMAS</sequence>
<protein>
    <submittedName>
        <fullName evidence="1">DUF4160 domain-containing protein</fullName>
    </submittedName>
</protein>